<keyword evidence="3" id="KW-1185">Reference proteome</keyword>
<evidence type="ECO:0000313" key="2">
    <source>
        <dbReference type="EMBL" id="KAK4711684.1"/>
    </source>
</evidence>
<organism evidence="2 3">
    <name type="scientific">Solanum pinnatisectum</name>
    <name type="common">tansyleaf nightshade</name>
    <dbReference type="NCBI Taxonomy" id="50273"/>
    <lineage>
        <taxon>Eukaryota</taxon>
        <taxon>Viridiplantae</taxon>
        <taxon>Streptophyta</taxon>
        <taxon>Embryophyta</taxon>
        <taxon>Tracheophyta</taxon>
        <taxon>Spermatophyta</taxon>
        <taxon>Magnoliopsida</taxon>
        <taxon>eudicotyledons</taxon>
        <taxon>Gunneridae</taxon>
        <taxon>Pentapetalae</taxon>
        <taxon>asterids</taxon>
        <taxon>lamiids</taxon>
        <taxon>Solanales</taxon>
        <taxon>Solanaceae</taxon>
        <taxon>Solanoideae</taxon>
        <taxon>Solaneae</taxon>
        <taxon>Solanum</taxon>
    </lineage>
</organism>
<accession>A0AAV9KEB2</accession>
<dbReference type="Proteomes" id="UP001311915">
    <property type="component" value="Unassembled WGS sequence"/>
</dbReference>
<reference evidence="2 3" key="1">
    <citation type="submission" date="2023-10" db="EMBL/GenBank/DDBJ databases">
        <title>Genome-Wide Identification Analysis in wild type Solanum Pinnatisectum Reveals Some Genes Defensing Phytophthora Infestans.</title>
        <authorList>
            <person name="Sun C."/>
        </authorList>
    </citation>
    <scope>NUCLEOTIDE SEQUENCE [LARGE SCALE GENOMIC DNA]</scope>
    <source>
        <strain evidence="2">LQN</strain>
        <tissue evidence="2">Leaf</tissue>
    </source>
</reference>
<dbReference type="AlphaFoldDB" id="A0AAV9KEB2"/>
<feature type="domain" description="KIB1-4 beta-propeller" evidence="1">
    <location>
        <begin position="85"/>
        <end position="130"/>
    </location>
</feature>
<name>A0AAV9KEB2_9SOLN</name>
<dbReference type="EMBL" id="JAWPEI010000011">
    <property type="protein sequence ID" value="KAK4711684.1"/>
    <property type="molecule type" value="Genomic_DNA"/>
</dbReference>
<dbReference type="PANTHER" id="PTHR47123:SF6">
    <property type="entry name" value="F-BOX PROTEIN SKIP23-LIKE ISOFORM X1"/>
    <property type="match status" value="1"/>
</dbReference>
<sequence length="182" mass="21308">MSECVTEICRLQIRADKQLTMAIDDDRQFYHHKSGKEEWIRNDMSGDWEDIINCKGQFCPIDVHGKTLLLNSEELFLIELYDDQPKIYRLNMEEKVWIQVESLDDRIFFIASDCSFSQSAQEFPRGKGNCGEEGNRYDRRFRICGPSVEVYDLEIGSYGSITSFIFWPTPKWLKDPSLLTLI</sequence>
<protein>
    <recommendedName>
        <fullName evidence="1">KIB1-4 beta-propeller domain-containing protein</fullName>
    </recommendedName>
</protein>
<dbReference type="InterPro" id="IPR051304">
    <property type="entry name" value="SCF_F-box_domain"/>
</dbReference>
<evidence type="ECO:0000313" key="3">
    <source>
        <dbReference type="Proteomes" id="UP001311915"/>
    </source>
</evidence>
<dbReference type="PANTHER" id="PTHR47123">
    <property type="entry name" value="F-BOX PROTEIN SKIP23"/>
    <property type="match status" value="1"/>
</dbReference>
<evidence type="ECO:0000259" key="1">
    <source>
        <dbReference type="Pfam" id="PF03478"/>
    </source>
</evidence>
<gene>
    <name evidence="2" type="ORF">R3W88_006197</name>
</gene>
<proteinExistence type="predicted"/>
<comment type="caution">
    <text evidence="2">The sequence shown here is derived from an EMBL/GenBank/DDBJ whole genome shotgun (WGS) entry which is preliminary data.</text>
</comment>
<dbReference type="InterPro" id="IPR005174">
    <property type="entry name" value="KIB1-4_b-propeller"/>
</dbReference>
<dbReference type="Pfam" id="PF03478">
    <property type="entry name" value="Beta-prop_KIB1-4"/>
    <property type="match status" value="1"/>
</dbReference>